<evidence type="ECO:0000256" key="4">
    <source>
        <dbReference type="ARBA" id="ARBA00022538"/>
    </source>
</evidence>
<dbReference type="Proteomes" id="UP000031135">
    <property type="component" value="Chromosome"/>
</dbReference>
<gene>
    <name evidence="13" type="primary">kefB</name>
    <name evidence="13" type="ORF">CSUB8521_0827</name>
</gene>
<organism evidence="13 14">
    <name type="scientific">Campylobacter subantarcticus LMG 24374</name>
    <dbReference type="NCBI Taxonomy" id="1388751"/>
    <lineage>
        <taxon>Bacteria</taxon>
        <taxon>Pseudomonadati</taxon>
        <taxon>Campylobacterota</taxon>
        <taxon>Epsilonproteobacteria</taxon>
        <taxon>Campylobacterales</taxon>
        <taxon>Campylobacteraceae</taxon>
        <taxon>Campylobacter</taxon>
    </lineage>
</organism>
<dbReference type="AlphaFoldDB" id="A0A0A8HAG9"/>
<evidence type="ECO:0000256" key="2">
    <source>
        <dbReference type="ARBA" id="ARBA00022448"/>
    </source>
</evidence>
<reference evidence="13 14" key="1">
    <citation type="journal article" date="2014" name="Genome Biol. Evol.">
        <title>Comparative Genomics of the Campylobacter lari Group.</title>
        <authorList>
            <person name="Miller W.G."/>
            <person name="Yee E."/>
            <person name="Chapman M.H."/>
            <person name="Smith T.P."/>
            <person name="Bono J.L."/>
            <person name="Huynh S."/>
            <person name="Parker C.T."/>
            <person name="Vandamme P."/>
            <person name="Luong K."/>
            <person name="Korlach J."/>
        </authorList>
    </citation>
    <scope>NUCLEOTIDE SEQUENCE [LARGE SCALE GENOMIC DNA]</scope>
    <source>
        <strain evidence="13 14">LMG 24374</strain>
    </source>
</reference>
<keyword evidence="8" id="KW-0406">Ion transport</keyword>
<comment type="subcellular location">
    <subcellularLocation>
        <location evidence="1">Membrane</location>
        <topology evidence="1">Multi-pass membrane protein</topology>
    </subcellularLocation>
</comment>
<evidence type="ECO:0000256" key="1">
    <source>
        <dbReference type="ARBA" id="ARBA00004141"/>
    </source>
</evidence>
<evidence type="ECO:0000256" key="10">
    <source>
        <dbReference type="SAM" id="Phobius"/>
    </source>
</evidence>
<evidence type="ECO:0000256" key="5">
    <source>
        <dbReference type="ARBA" id="ARBA00022692"/>
    </source>
</evidence>
<feature type="transmembrane region" description="Helical" evidence="10">
    <location>
        <begin position="176"/>
        <end position="195"/>
    </location>
</feature>
<dbReference type="Gene3D" id="3.40.50.720">
    <property type="entry name" value="NAD(P)-binding Rossmann-like Domain"/>
    <property type="match status" value="1"/>
</dbReference>
<feature type="transmembrane region" description="Helical" evidence="10">
    <location>
        <begin position="215"/>
        <end position="248"/>
    </location>
</feature>
<keyword evidence="6" id="KW-0630">Potassium</keyword>
<dbReference type="KEGG" id="csm:CSUB8521_0827"/>
<feature type="transmembrane region" description="Helical" evidence="10">
    <location>
        <begin position="145"/>
        <end position="164"/>
    </location>
</feature>
<keyword evidence="5 10" id="KW-0812">Transmembrane</keyword>
<dbReference type="Pfam" id="PF02254">
    <property type="entry name" value="TrkA_N"/>
    <property type="match status" value="1"/>
</dbReference>
<dbReference type="SUPFAM" id="SSF51735">
    <property type="entry name" value="NAD(P)-binding Rossmann-fold domains"/>
    <property type="match status" value="1"/>
</dbReference>
<accession>A0A0A8HAG9</accession>
<evidence type="ECO:0000256" key="9">
    <source>
        <dbReference type="ARBA" id="ARBA00023136"/>
    </source>
</evidence>
<feature type="transmembrane region" description="Helical" evidence="10">
    <location>
        <begin position="113"/>
        <end position="133"/>
    </location>
</feature>
<feature type="transmembrane region" description="Helical" evidence="10">
    <location>
        <begin position="293"/>
        <end position="315"/>
    </location>
</feature>
<dbReference type="GO" id="GO:1902600">
    <property type="term" value="P:proton transmembrane transport"/>
    <property type="evidence" value="ECO:0007669"/>
    <property type="project" value="InterPro"/>
</dbReference>
<feature type="transmembrane region" description="Helical" evidence="10">
    <location>
        <begin position="51"/>
        <end position="69"/>
    </location>
</feature>
<keyword evidence="9 10" id="KW-0472">Membrane</keyword>
<dbReference type="RefSeq" id="WP_039663686.1">
    <property type="nucleotide sequence ID" value="NZ_CP007772.1"/>
</dbReference>
<name>A0A0A8HAG9_9BACT</name>
<keyword evidence="2" id="KW-0813">Transport</keyword>
<dbReference type="Pfam" id="PF00999">
    <property type="entry name" value="Na_H_Exchanger"/>
    <property type="match status" value="1"/>
</dbReference>
<dbReference type="OrthoDB" id="9781411at2"/>
<evidence type="ECO:0000256" key="6">
    <source>
        <dbReference type="ARBA" id="ARBA00022958"/>
    </source>
</evidence>
<dbReference type="InterPro" id="IPR003148">
    <property type="entry name" value="RCK_N"/>
</dbReference>
<evidence type="ECO:0000259" key="12">
    <source>
        <dbReference type="Pfam" id="PF02254"/>
    </source>
</evidence>
<feature type="domain" description="Cation/H+ exchanger transmembrane" evidence="11">
    <location>
        <begin position="14"/>
        <end position="370"/>
    </location>
</feature>
<keyword evidence="3" id="KW-0050">Antiport</keyword>
<feature type="transmembrane region" description="Helical" evidence="10">
    <location>
        <begin position="25"/>
        <end position="44"/>
    </location>
</feature>
<protein>
    <submittedName>
        <fullName evidence="13">Glutathione-regulated potassium-efflux system protein KefB</fullName>
    </submittedName>
</protein>
<feature type="transmembrane region" description="Helical" evidence="10">
    <location>
        <begin position="353"/>
        <end position="371"/>
    </location>
</feature>
<dbReference type="Gene3D" id="1.20.1530.20">
    <property type="match status" value="1"/>
</dbReference>
<dbReference type="EMBL" id="CP007772">
    <property type="protein sequence ID" value="AJC90670.1"/>
    <property type="molecule type" value="Genomic_DNA"/>
</dbReference>
<dbReference type="GO" id="GO:0015297">
    <property type="term" value="F:antiporter activity"/>
    <property type="evidence" value="ECO:0007669"/>
    <property type="project" value="UniProtKB-KW"/>
</dbReference>
<sequence>MDAFITLFLTAVAVAVVLNVILKKFGIPTIIGYIVTGLFVREFYGFSTNEIIIHIAEFGIVFLMFTIGLEFSFKHLLAMKKEVFLNGSLQMLTCGLVCTLLVTYILGIASHIAMIAGFALALSSTAIVLKILNDNGDINEEYGRKALGILLFQDIAVIPLLLMIDIFSSQNADISKLLFTTLVSAVILLVLLYFIGKYLFTYILKFIIKTNANEIFIATILFTVIGASFLAHSFGFSYSLGAFIAEALIAETQYKHKIEADLVPFRDLLLGFFFISVGLQIDFHLVFENWFLIFVFVSLVLVVKFVVIYGLLVLYTRKRVALKTALSISQIGEFALAVFSLMQVNSLLDEKTAQIFIIVSIVTMVATPFILNNLRKIANAAEGEQNDMAKFYLCDQKMKDHFIIFGYERLGQEVVQKIKKTGIPYLVLENDLNLVELGRSRNENVFFANVAQVETLKIANIEECSVAIITISNEAKLDMLYQVLSNLNKPIKTVLKTSGMGAKIIFPHTDKYLHIVDAEASIARNLVQEALQCRINTSAAE</sequence>
<feature type="transmembrane region" description="Helical" evidence="10">
    <location>
        <begin position="322"/>
        <end position="341"/>
    </location>
</feature>
<evidence type="ECO:0000259" key="11">
    <source>
        <dbReference type="Pfam" id="PF00999"/>
    </source>
</evidence>
<evidence type="ECO:0000313" key="13">
    <source>
        <dbReference type="EMBL" id="AJC90670.1"/>
    </source>
</evidence>
<keyword evidence="7 10" id="KW-1133">Transmembrane helix</keyword>
<evidence type="ECO:0000256" key="8">
    <source>
        <dbReference type="ARBA" id="ARBA00023065"/>
    </source>
</evidence>
<feature type="domain" description="RCK N-terminal" evidence="12">
    <location>
        <begin position="402"/>
        <end position="498"/>
    </location>
</feature>
<dbReference type="PANTHER" id="PTHR46157:SF4">
    <property type="entry name" value="K(+) EFFLUX ANTIPORTER 3, CHLOROPLASTIC"/>
    <property type="match status" value="1"/>
</dbReference>
<dbReference type="InterPro" id="IPR036291">
    <property type="entry name" value="NAD(P)-bd_dom_sf"/>
</dbReference>
<feature type="transmembrane region" description="Helical" evidence="10">
    <location>
        <begin position="89"/>
        <end position="106"/>
    </location>
</feature>
<dbReference type="InterPro" id="IPR006153">
    <property type="entry name" value="Cation/H_exchanger_TM"/>
</dbReference>
<proteinExistence type="predicted"/>
<dbReference type="PANTHER" id="PTHR46157">
    <property type="entry name" value="K(+) EFFLUX ANTIPORTER 3, CHLOROPLASTIC"/>
    <property type="match status" value="1"/>
</dbReference>
<evidence type="ECO:0000256" key="7">
    <source>
        <dbReference type="ARBA" id="ARBA00022989"/>
    </source>
</evidence>
<dbReference type="GO" id="GO:0005886">
    <property type="term" value="C:plasma membrane"/>
    <property type="evidence" value="ECO:0007669"/>
    <property type="project" value="TreeGrafter"/>
</dbReference>
<keyword evidence="4" id="KW-0633">Potassium transport</keyword>
<dbReference type="HOGENOM" id="CLU_005126_9_0_7"/>
<evidence type="ECO:0000256" key="3">
    <source>
        <dbReference type="ARBA" id="ARBA00022449"/>
    </source>
</evidence>
<evidence type="ECO:0000313" key="14">
    <source>
        <dbReference type="Proteomes" id="UP000031135"/>
    </source>
</evidence>
<dbReference type="GO" id="GO:0006813">
    <property type="term" value="P:potassium ion transport"/>
    <property type="evidence" value="ECO:0007669"/>
    <property type="project" value="UniProtKB-KW"/>
</dbReference>
<dbReference type="InterPro" id="IPR038770">
    <property type="entry name" value="Na+/solute_symporter_sf"/>
</dbReference>